<dbReference type="eggNOG" id="KOG0034">
    <property type="taxonomic scope" value="Eukaryota"/>
</dbReference>
<dbReference type="STRING" id="7244.B4LJI0"/>
<evidence type="ECO:0000256" key="2">
    <source>
        <dbReference type="ARBA" id="ARBA00022737"/>
    </source>
</evidence>
<dbReference type="Pfam" id="PF13499">
    <property type="entry name" value="EF-hand_7"/>
    <property type="match status" value="1"/>
</dbReference>
<dbReference type="AlphaFoldDB" id="B4LJI0"/>
<dbReference type="OMA" id="WFDDSPN"/>
<protein>
    <recommendedName>
        <fullName evidence="3">EF-hand domain-containing protein</fullName>
    </recommendedName>
</protein>
<dbReference type="PhylomeDB" id="B4LJI0"/>
<dbReference type="GO" id="GO:0005509">
    <property type="term" value="F:calcium ion binding"/>
    <property type="evidence" value="ECO:0007669"/>
    <property type="project" value="InterPro"/>
</dbReference>
<evidence type="ECO:0000259" key="3">
    <source>
        <dbReference type="PROSITE" id="PS50222"/>
    </source>
</evidence>
<evidence type="ECO:0000313" key="4">
    <source>
        <dbReference type="EMBL" id="EDW61548.1"/>
    </source>
</evidence>
<accession>B4LJI0</accession>
<dbReference type="OrthoDB" id="191686at2759"/>
<dbReference type="HOGENOM" id="CLU_061288_3_1_1"/>
<feature type="domain" description="EF-hand" evidence="3">
    <location>
        <begin position="164"/>
        <end position="199"/>
    </location>
</feature>
<dbReference type="SMART" id="SM00054">
    <property type="entry name" value="EFh"/>
    <property type="match status" value="2"/>
</dbReference>
<dbReference type="InterPro" id="IPR028846">
    <property type="entry name" value="Recoverin"/>
</dbReference>
<feature type="domain" description="EF-hand" evidence="3">
    <location>
        <begin position="120"/>
        <end position="155"/>
    </location>
</feature>
<name>B4LJI0_DROVI</name>
<dbReference type="Proteomes" id="UP000008792">
    <property type="component" value="Unassembled WGS sequence"/>
</dbReference>
<dbReference type="Gene3D" id="1.10.238.10">
    <property type="entry name" value="EF-hand"/>
    <property type="match status" value="1"/>
</dbReference>
<keyword evidence="5" id="KW-1185">Reference proteome</keyword>
<dbReference type="KEGG" id="dvi:6626378"/>
<evidence type="ECO:0000313" key="5">
    <source>
        <dbReference type="Proteomes" id="UP000008792"/>
    </source>
</evidence>
<proteinExistence type="predicted"/>
<organism evidence="4 5">
    <name type="scientific">Drosophila virilis</name>
    <name type="common">Fruit fly</name>
    <dbReference type="NCBI Taxonomy" id="7244"/>
    <lineage>
        <taxon>Eukaryota</taxon>
        <taxon>Metazoa</taxon>
        <taxon>Ecdysozoa</taxon>
        <taxon>Arthropoda</taxon>
        <taxon>Hexapoda</taxon>
        <taxon>Insecta</taxon>
        <taxon>Pterygota</taxon>
        <taxon>Neoptera</taxon>
        <taxon>Endopterygota</taxon>
        <taxon>Diptera</taxon>
        <taxon>Brachycera</taxon>
        <taxon>Muscomorpha</taxon>
        <taxon>Ephydroidea</taxon>
        <taxon>Drosophilidae</taxon>
        <taxon>Drosophila</taxon>
    </lineage>
</organism>
<dbReference type="InterPro" id="IPR002048">
    <property type="entry name" value="EF_hand_dom"/>
</dbReference>
<gene>
    <name evidence="4" type="primary">Dvir\GJ20255</name>
    <name evidence="4" type="ORF">Dvir_GJ20255</name>
</gene>
<dbReference type="SUPFAM" id="SSF47473">
    <property type="entry name" value="EF-hand"/>
    <property type="match status" value="1"/>
</dbReference>
<dbReference type="PANTHER" id="PTHR23055:SF190">
    <property type="entry name" value="AT17667P-RELATED"/>
    <property type="match status" value="1"/>
</dbReference>
<dbReference type="InterPro" id="IPR011992">
    <property type="entry name" value="EF-hand-dom_pair"/>
</dbReference>
<dbReference type="EMBL" id="CH940648">
    <property type="protein sequence ID" value="EDW61548.1"/>
    <property type="molecule type" value="Genomic_DNA"/>
</dbReference>
<dbReference type="PROSITE" id="PS50222">
    <property type="entry name" value="EF_HAND_2"/>
    <property type="match status" value="2"/>
</dbReference>
<sequence>MKDLDLTLDYMENARFNYTYGPLITHMQMESPFTRTELLCLSMVYHKFALGNGPKAKFITLMQLSNILELMFNVTDREINRRIVARISYDPDYTDPKSSSERHCSLASFIRLFSIYFSTDLEKRMQFVFSIYDENDRGYLEREDVVFFVEKFFDGDDEDEIFELRTDMLEVLFAKFDIDKDMHISFEEYCEVVRMQPHLMEFLGMVYPTQDQLDSVRLCVNVLS</sequence>
<dbReference type="InParanoid" id="B4LJI0"/>
<keyword evidence="2" id="KW-0677">Repeat</keyword>
<dbReference type="SMR" id="B4LJI0"/>
<dbReference type="PANTHER" id="PTHR23055">
    <property type="entry name" value="CALCIUM BINDING PROTEINS"/>
    <property type="match status" value="1"/>
</dbReference>
<evidence type="ECO:0000256" key="1">
    <source>
        <dbReference type="ARBA" id="ARBA00022723"/>
    </source>
</evidence>
<keyword evidence="1" id="KW-0479">Metal-binding</keyword>
<reference evidence="4 5" key="1">
    <citation type="journal article" date="2007" name="Nature">
        <title>Evolution of genes and genomes on the Drosophila phylogeny.</title>
        <authorList>
            <consortium name="Drosophila 12 Genomes Consortium"/>
            <person name="Clark A.G."/>
            <person name="Eisen M.B."/>
            <person name="Smith D.R."/>
            <person name="Bergman C.M."/>
            <person name="Oliver B."/>
            <person name="Markow T.A."/>
            <person name="Kaufman T.C."/>
            <person name="Kellis M."/>
            <person name="Gelbart W."/>
            <person name="Iyer V.N."/>
            <person name="Pollard D.A."/>
            <person name="Sackton T.B."/>
            <person name="Larracuente A.M."/>
            <person name="Singh N.D."/>
            <person name="Abad J.P."/>
            <person name="Abt D.N."/>
            <person name="Adryan B."/>
            <person name="Aguade M."/>
            <person name="Akashi H."/>
            <person name="Anderson W.W."/>
            <person name="Aquadro C.F."/>
            <person name="Ardell D.H."/>
            <person name="Arguello R."/>
            <person name="Artieri C.G."/>
            <person name="Barbash D.A."/>
            <person name="Barker D."/>
            <person name="Barsanti P."/>
            <person name="Batterham P."/>
            <person name="Batzoglou S."/>
            <person name="Begun D."/>
            <person name="Bhutkar A."/>
            <person name="Blanco E."/>
            <person name="Bosak S.A."/>
            <person name="Bradley R.K."/>
            <person name="Brand A.D."/>
            <person name="Brent M.R."/>
            <person name="Brooks A.N."/>
            <person name="Brown R.H."/>
            <person name="Butlin R.K."/>
            <person name="Caggese C."/>
            <person name="Calvi B.R."/>
            <person name="Bernardo de Carvalho A."/>
            <person name="Caspi A."/>
            <person name="Castrezana S."/>
            <person name="Celniker S.E."/>
            <person name="Chang J.L."/>
            <person name="Chapple C."/>
            <person name="Chatterji S."/>
            <person name="Chinwalla A."/>
            <person name="Civetta A."/>
            <person name="Clifton S.W."/>
            <person name="Comeron J.M."/>
            <person name="Costello J.C."/>
            <person name="Coyne J.A."/>
            <person name="Daub J."/>
            <person name="David R.G."/>
            <person name="Delcher A.L."/>
            <person name="Delehaunty K."/>
            <person name="Do C.B."/>
            <person name="Ebling H."/>
            <person name="Edwards K."/>
            <person name="Eickbush T."/>
            <person name="Evans J.D."/>
            <person name="Filipski A."/>
            <person name="Findeiss S."/>
            <person name="Freyhult E."/>
            <person name="Fulton L."/>
            <person name="Fulton R."/>
            <person name="Garcia A.C."/>
            <person name="Gardiner A."/>
            <person name="Garfield D.A."/>
            <person name="Garvin B.E."/>
            <person name="Gibson G."/>
            <person name="Gilbert D."/>
            <person name="Gnerre S."/>
            <person name="Godfrey J."/>
            <person name="Good R."/>
            <person name="Gotea V."/>
            <person name="Gravely B."/>
            <person name="Greenberg A.J."/>
            <person name="Griffiths-Jones S."/>
            <person name="Gross S."/>
            <person name="Guigo R."/>
            <person name="Gustafson E.A."/>
            <person name="Haerty W."/>
            <person name="Hahn M.W."/>
            <person name="Halligan D.L."/>
            <person name="Halpern A.L."/>
            <person name="Halter G.M."/>
            <person name="Han M.V."/>
            <person name="Heger A."/>
            <person name="Hillier L."/>
            <person name="Hinrichs A.S."/>
            <person name="Holmes I."/>
            <person name="Hoskins R.A."/>
            <person name="Hubisz M.J."/>
            <person name="Hultmark D."/>
            <person name="Huntley M.A."/>
            <person name="Jaffe D.B."/>
            <person name="Jagadeeshan S."/>
            <person name="Jeck W.R."/>
            <person name="Johnson J."/>
            <person name="Jones C.D."/>
            <person name="Jordan W.C."/>
            <person name="Karpen G.H."/>
            <person name="Kataoka E."/>
            <person name="Keightley P.D."/>
            <person name="Kheradpour P."/>
            <person name="Kirkness E.F."/>
            <person name="Koerich L.B."/>
            <person name="Kristiansen K."/>
            <person name="Kudrna D."/>
            <person name="Kulathinal R.J."/>
            <person name="Kumar S."/>
            <person name="Kwok R."/>
            <person name="Lander E."/>
            <person name="Langley C.H."/>
            <person name="Lapoint R."/>
            <person name="Lazzaro B.P."/>
            <person name="Lee S.J."/>
            <person name="Levesque L."/>
            <person name="Li R."/>
            <person name="Lin C.F."/>
            <person name="Lin M.F."/>
            <person name="Lindblad-Toh K."/>
            <person name="Llopart A."/>
            <person name="Long M."/>
            <person name="Low L."/>
            <person name="Lozovsky E."/>
            <person name="Lu J."/>
            <person name="Luo M."/>
            <person name="Machado C.A."/>
            <person name="Makalowski W."/>
            <person name="Marzo M."/>
            <person name="Matsuda M."/>
            <person name="Matzkin L."/>
            <person name="McAllister B."/>
            <person name="McBride C.S."/>
            <person name="McKernan B."/>
            <person name="McKernan K."/>
            <person name="Mendez-Lago M."/>
            <person name="Minx P."/>
            <person name="Mollenhauer M.U."/>
            <person name="Montooth K."/>
            <person name="Mount S.M."/>
            <person name="Mu X."/>
            <person name="Myers E."/>
            <person name="Negre B."/>
            <person name="Newfeld S."/>
            <person name="Nielsen R."/>
            <person name="Noor M.A."/>
            <person name="O'Grady P."/>
            <person name="Pachter L."/>
            <person name="Papaceit M."/>
            <person name="Parisi M.J."/>
            <person name="Parisi M."/>
            <person name="Parts L."/>
            <person name="Pedersen J.S."/>
            <person name="Pesole G."/>
            <person name="Phillippy A.M."/>
            <person name="Ponting C.P."/>
            <person name="Pop M."/>
            <person name="Porcelli D."/>
            <person name="Powell J.R."/>
            <person name="Prohaska S."/>
            <person name="Pruitt K."/>
            <person name="Puig M."/>
            <person name="Quesneville H."/>
            <person name="Ram K.R."/>
            <person name="Rand D."/>
            <person name="Rasmussen M.D."/>
            <person name="Reed L.K."/>
            <person name="Reenan R."/>
            <person name="Reily A."/>
            <person name="Remington K.A."/>
            <person name="Rieger T.T."/>
            <person name="Ritchie M.G."/>
            <person name="Robin C."/>
            <person name="Rogers Y.H."/>
            <person name="Rohde C."/>
            <person name="Rozas J."/>
            <person name="Rubenfield M.J."/>
            <person name="Ruiz A."/>
            <person name="Russo S."/>
            <person name="Salzberg S.L."/>
            <person name="Sanchez-Gracia A."/>
            <person name="Saranga D.J."/>
            <person name="Sato H."/>
            <person name="Schaeffer S.W."/>
            <person name="Schatz M.C."/>
            <person name="Schlenke T."/>
            <person name="Schwartz R."/>
            <person name="Segarra C."/>
            <person name="Singh R.S."/>
            <person name="Sirot L."/>
            <person name="Sirota M."/>
            <person name="Sisneros N.B."/>
            <person name="Smith C.D."/>
            <person name="Smith T.F."/>
            <person name="Spieth J."/>
            <person name="Stage D.E."/>
            <person name="Stark A."/>
            <person name="Stephan W."/>
            <person name="Strausberg R.L."/>
            <person name="Strempel S."/>
            <person name="Sturgill D."/>
            <person name="Sutton G."/>
            <person name="Sutton G.G."/>
            <person name="Tao W."/>
            <person name="Teichmann S."/>
            <person name="Tobari Y.N."/>
            <person name="Tomimura Y."/>
            <person name="Tsolas J.M."/>
            <person name="Valente V.L."/>
            <person name="Venter E."/>
            <person name="Venter J.C."/>
            <person name="Vicario S."/>
            <person name="Vieira F.G."/>
            <person name="Vilella A.J."/>
            <person name="Villasante A."/>
            <person name="Walenz B."/>
            <person name="Wang J."/>
            <person name="Wasserman M."/>
            <person name="Watts T."/>
            <person name="Wilson D."/>
            <person name="Wilson R.K."/>
            <person name="Wing R.A."/>
            <person name="Wolfner M.F."/>
            <person name="Wong A."/>
            <person name="Wong G.K."/>
            <person name="Wu C.I."/>
            <person name="Wu G."/>
            <person name="Yamamoto D."/>
            <person name="Yang H.P."/>
            <person name="Yang S.P."/>
            <person name="Yorke J.A."/>
            <person name="Yoshida K."/>
            <person name="Zdobnov E."/>
            <person name="Zhang P."/>
            <person name="Zhang Y."/>
            <person name="Zimin A.V."/>
            <person name="Baldwin J."/>
            <person name="Abdouelleil A."/>
            <person name="Abdulkadir J."/>
            <person name="Abebe A."/>
            <person name="Abera B."/>
            <person name="Abreu J."/>
            <person name="Acer S.C."/>
            <person name="Aftuck L."/>
            <person name="Alexander A."/>
            <person name="An P."/>
            <person name="Anderson E."/>
            <person name="Anderson S."/>
            <person name="Arachi H."/>
            <person name="Azer M."/>
            <person name="Bachantsang P."/>
            <person name="Barry A."/>
            <person name="Bayul T."/>
            <person name="Berlin A."/>
            <person name="Bessette D."/>
            <person name="Bloom T."/>
            <person name="Blye J."/>
            <person name="Boguslavskiy L."/>
            <person name="Bonnet C."/>
            <person name="Boukhgalter B."/>
            <person name="Bourzgui I."/>
            <person name="Brown A."/>
            <person name="Cahill P."/>
            <person name="Channer S."/>
            <person name="Cheshatsang Y."/>
            <person name="Chuda L."/>
            <person name="Citroen M."/>
            <person name="Collymore A."/>
            <person name="Cooke P."/>
            <person name="Costello M."/>
            <person name="D'Aco K."/>
            <person name="Daza R."/>
            <person name="De Haan G."/>
            <person name="DeGray S."/>
            <person name="DeMaso C."/>
            <person name="Dhargay N."/>
            <person name="Dooley K."/>
            <person name="Dooley E."/>
            <person name="Doricent M."/>
            <person name="Dorje P."/>
            <person name="Dorjee K."/>
            <person name="Dupes A."/>
            <person name="Elong R."/>
            <person name="Falk J."/>
            <person name="Farina A."/>
            <person name="Faro S."/>
            <person name="Ferguson D."/>
            <person name="Fisher S."/>
            <person name="Foley C.D."/>
            <person name="Franke A."/>
            <person name="Friedrich D."/>
            <person name="Gadbois L."/>
            <person name="Gearin G."/>
            <person name="Gearin C.R."/>
            <person name="Giannoukos G."/>
            <person name="Goode T."/>
            <person name="Graham J."/>
            <person name="Grandbois E."/>
            <person name="Grewal S."/>
            <person name="Gyaltsen K."/>
            <person name="Hafez N."/>
            <person name="Hagos B."/>
            <person name="Hall J."/>
            <person name="Henson C."/>
            <person name="Hollinger A."/>
            <person name="Honan T."/>
            <person name="Huard M.D."/>
            <person name="Hughes L."/>
            <person name="Hurhula B."/>
            <person name="Husby M.E."/>
            <person name="Kamat A."/>
            <person name="Kanga B."/>
            <person name="Kashin S."/>
            <person name="Khazanovich D."/>
            <person name="Kisner P."/>
            <person name="Lance K."/>
            <person name="Lara M."/>
            <person name="Lee W."/>
            <person name="Lennon N."/>
            <person name="Letendre F."/>
            <person name="LeVine R."/>
            <person name="Lipovsky A."/>
            <person name="Liu X."/>
            <person name="Liu J."/>
            <person name="Liu S."/>
            <person name="Lokyitsang T."/>
            <person name="Lokyitsang Y."/>
            <person name="Lubonja R."/>
            <person name="Lui A."/>
            <person name="MacDonald P."/>
            <person name="Magnisalis V."/>
            <person name="Maru K."/>
            <person name="Matthews C."/>
            <person name="McCusker W."/>
            <person name="McDonough S."/>
            <person name="Mehta T."/>
            <person name="Meldrim J."/>
            <person name="Meneus L."/>
            <person name="Mihai O."/>
            <person name="Mihalev A."/>
            <person name="Mihova T."/>
            <person name="Mittelman R."/>
            <person name="Mlenga V."/>
            <person name="Montmayeur A."/>
            <person name="Mulrain L."/>
            <person name="Navidi A."/>
            <person name="Naylor J."/>
            <person name="Negash T."/>
            <person name="Nguyen T."/>
            <person name="Nguyen N."/>
            <person name="Nicol R."/>
            <person name="Norbu C."/>
            <person name="Norbu N."/>
            <person name="Novod N."/>
            <person name="O'Neill B."/>
            <person name="Osman S."/>
            <person name="Markiewicz E."/>
            <person name="Oyono O.L."/>
            <person name="Patti C."/>
            <person name="Phunkhang P."/>
            <person name="Pierre F."/>
            <person name="Priest M."/>
            <person name="Raghuraman S."/>
            <person name="Rege F."/>
            <person name="Reyes R."/>
            <person name="Rise C."/>
            <person name="Rogov P."/>
            <person name="Ross K."/>
            <person name="Ryan E."/>
            <person name="Settipalli S."/>
            <person name="Shea T."/>
            <person name="Sherpa N."/>
            <person name="Shi L."/>
            <person name="Shih D."/>
            <person name="Sparrow T."/>
            <person name="Spaulding J."/>
            <person name="Stalker J."/>
            <person name="Stange-Thomann N."/>
            <person name="Stavropoulos S."/>
            <person name="Stone C."/>
            <person name="Strader C."/>
            <person name="Tesfaye S."/>
            <person name="Thomson T."/>
            <person name="Thoulutsang Y."/>
            <person name="Thoulutsang D."/>
            <person name="Topham K."/>
            <person name="Topping I."/>
            <person name="Tsamla T."/>
            <person name="Vassiliev H."/>
            <person name="Vo A."/>
            <person name="Wangchuk T."/>
            <person name="Wangdi T."/>
            <person name="Weiand M."/>
            <person name="Wilkinson J."/>
            <person name="Wilson A."/>
            <person name="Yadav S."/>
            <person name="Young G."/>
            <person name="Yu Q."/>
            <person name="Zembek L."/>
            <person name="Zhong D."/>
            <person name="Zimmer A."/>
            <person name="Zwirko Z."/>
            <person name="Jaffe D.B."/>
            <person name="Alvarez P."/>
            <person name="Brockman W."/>
            <person name="Butler J."/>
            <person name="Chin C."/>
            <person name="Gnerre S."/>
            <person name="Grabherr M."/>
            <person name="Kleber M."/>
            <person name="Mauceli E."/>
            <person name="MacCallum I."/>
        </authorList>
    </citation>
    <scope>NUCLEOTIDE SEQUENCE [LARGE SCALE GENOMIC DNA]</scope>
    <source>
        <strain evidence="5">Tucson 15010-1051.87</strain>
    </source>
</reference>